<evidence type="ECO:0000313" key="2">
    <source>
        <dbReference type="EMBL" id="TQW00794.1"/>
    </source>
</evidence>
<dbReference type="Proteomes" id="UP000315783">
    <property type="component" value="Unassembled WGS sequence"/>
</dbReference>
<evidence type="ECO:0000313" key="3">
    <source>
        <dbReference type="Proteomes" id="UP000315783"/>
    </source>
</evidence>
<proteinExistence type="predicted"/>
<sequence length="445" mass="51152">MSPFIFKLPRELWSMIVDQLSYIGLIRFSGTCKLCREKLAPKIFHTIRFKNSKRVAESALAAAKRFGAHTRCLKFVYYAEPEELNSLGELPLLTAPVLLPASRELLAGHEFQNLQTITFVFEFRLSRQDDNILDRRPDLFSNVEHIVETVDAEERHQWRALLNETYSAISENMTITGIVIQDLIPINVSAFYSRNFRQLLGRLTSAQIKLCWPSGYGRLDDVSLLLGYREFVTKMPVTFFCHMNQLQELDLYVDGVPLEAGPATALALALVPKSLPALRSLKLTNFFICTNLLHFIKSKKSTLSRILLEDCVSDCDRITQPDSRTETWARFFTELRKLRLPLLVQFSVNYSIEGQILLDVYDLYDWADTDDTTDADDLMELIRTTPGRRLFSYGSLCRNGNLVVDRVVNRRHAWLSKDSHAYRRLQRSIRNNVARLACETLRSPS</sequence>
<feature type="domain" description="F-box" evidence="1">
    <location>
        <begin position="5"/>
        <end position="37"/>
    </location>
</feature>
<dbReference type="Pfam" id="PF00646">
    <property type="entry name" value="F-box"/>
    <property type="match status" value="1"/>
</dbReference>
<reference evidence="2 3" key="1">
    <citation type="journal article" date="2019" name="Appl. Microbiol. Biotechnol.">
        <title>Genome sequence of Isaria javanica and comparative genome analysis insights into family S53 peptidase evolution in fungal entomopathogens.</title>
        <authorList>
            <person name="Lin R."/>
            <person name="Zhang X."/>
            <person name="Xin B."/>
            <person name="Zou M."/>
            <person name="Gao Y."/>
            <person name="Qin F."/>
            <person name="Hu Q."/>
            <person name="Xie B."/>
            <person name="Cheng X."/>
        </authorList>
    </citation>
    <scope>NUCLEOTIDE SEQUENCE [LARGE SCALE GENOMIC DNA]</scope>
    <source>
        <strain evidence="2 3">IJ1G</strain>
    </source>
</reference>
<dbReference type="InterPro" id="IPR001810">
    <property type="entry name" value="F-box_dom"/>
</dbReference>
<name>A0A545VGD9_9HYPO</name>
<dbReference type="EMBL" id="SPUK01000001">
    <property type="protein sequence ID" value="TQW00794.1"/>
    <property type="molecule type" value="Genomic_DNA"/>
</dbReference>
<keyword evidence="3" id="KW-1185">Reference proteome</keyword>
<protein>
    <recommendedName>
        <fullName evidence="1">F-box domain-containing protein</fullName>
    </recommendedName>
</protein>
<dbReference type="AlphaFoldDB" id="A0A545VGD9"/>
<evidence type="ECO:0000259" key="1">
    <source>
        <dbReference type="Pfam" id="PF00646"/>
    </source>
</evidence>
<gene>
    <name evidence="2" type="ORF">IF1G_00725</name>
</gene>
<dbReference type="OrthoDB" id="5410873at2759"/>
<organism evidence="2 3">
    <name type="scientific">Cordyceps javanica</name>
    <dbReference type="NCBI Taxonomy" id="43265"/>
    <lineage>
        <taxon>Eukaryota</taxon>
        <taxon>Fungi</taxon>
        <taxon>Dikarya</taxon>
        <taxon>Ascomycota</taxon>
        <taxon>Pezizomycotina</taxon>
        <taxon>Sordariomycetes</taxon>
        <taxon>Hypocreomycetidae</taxon>
        <taxon>Hypocreales</taxon>
        <taxon>Cordycipitaceae</taxon>
        <taxon>Cordyceps</taxon>
    </lineage>
</organism>
<accession>A0A545VGD9</accession>
<comment type="caution">
    <text evidence="2">The sequence shown here is derived from an EMBL/GenBank/DDBJ whole genome shotgun (WGS) entry which is preliminary data.</text>
</comment>